<dbReference type="InterPro" id="IPR044068">
    <property type="entry name" value="CB"/>
</dbReference>
<dbReference type="GO" id="GO:0006310">
    <property type="term" value="P:DNA recombination"/>
    <property type="evidence" value="ECO:0007669"/>
    <property type="project" value="UniProtKB-KW"/>
</dbReference>
<keyword evidence="3 5" id="KW-0238">DNA-binding</keyword>
<keyword evidence="2" id="KW-0229">DNA integration</keyword>
<evidence type="ECO:0000256" key="5">
    <source>
        <dbReference type="PROSITE-ProRule" id="PRU01248"/>
    </source>
</evidence>
<evidence type="ECO:0000259" key="6">
    <source>
        <dbReference type="PROSITE" id="PS51898"/>
    </source>
</evidence>
<dbReference type="AlphaFoldDB" id="A0AAU7ZK48"/>
<evidence type="ECO:0000313" key="8">
    <source>
        <dbReference type="EMBL" id="XCB28876.1"/>
    </source>
</evidence>
<dbReference type="PROSITE" id="PS51900">
    <property type="entry name" value="CB"/>
    <property type="match status" value="1"/>
</dbReference>
<keyword evidence="1" id="KW-0159">Chromosome partition</keyword>
<geneLocation type="plasmid" evidence="8">
    <name>unnamed1</name>
</geneLocation>
<feature type="domain" description="Tyr recombinase" evidence="6">
    <location>
        <begin position="121"/>
        <end position="306"/>
    </location>
</feature>
<protein>
    <submittedName>
        <fullName evidence="8">Site-specific integrase</fullName>
    </submittedName>
</protein>
<dbReference type="RefSeq" id="WP_353070535.1">
    <property type="nucleotide sequence ID" value="NZ_CP132933.1"/>
</dbReference>
<keyword evidence="4" id="KW-0233">DNA recombination</keyword>
<accession>A0AAU7ZK48</accession>
<gene>
    <name evidence="8" type="ORF">RBB75_20805</name>
</gene>
<dbReference type="PANTHER" id="PTHR30349:SF81">
    <property type="entry name" value="TYROSINE RECOMBINASE XERC"/>
    <property type="match status" value="1"/>
</dbReference>
<evidence type="ECO:0000256" key="4">
    <source>
        <dbReference type="ARBA" id="ARBA00023172"/>
    </source>
</evidence>
<dbReference type="InterPro" id="IPR002104">
    <property type="entry name" value="Integrase_catalytic"/>
</dbReference>
<reference evidence="8" key="2">
    <citation type="journal article" date="2024" name="Environ. Microbiol.">
        <title>Genome analysis and description of Tunturibacter gen. nov. expands the diversity of Terriglobia in tundra soils.</title>
        <authorList>
            <person name="Messyasz A."/>
            <person name="Mannisto M.K."/>
            <person name="Kerkhof L.J."/>
            <person name="Haggblom M.M."/>
        </authorList>
    </citation>
    <scope>NUCLEOTIDE SEQUENCE</scope>
    <source>
        <strain evidence="8">M8UP23</strain>
    </source>
</reference>
<dbReference type="PROSITE" id="PS51898">
    <property type="entry name" value="TYR_RECOMBINASE"/>
    <property type="match status" value="1"/>
</dbReference>
<dbReference type="Gene3D" id="1.10.443.10">
    <property type="entry name" value="Intergrase catalytic core"/>
    <property type="match status" value="1"/>
</dbReference>
<keyword evidence="8" id="KW-0614">Plasmid</keyword>
<dbReference type="InterPro" id="IPR010998">
    <property type="entry name" value="Integrase_recombinase_N"/>
</dbReference>
<dbReference type="CDD" id="cd01182">
    <property type="entry name" value="INT_RitC_C_like"/>
    <property type="match status" value="1"/>
</dbReference>
<dbReference type="Pfam" id="PF02899">
    <property type="entry name" value="Phage_int_SAM_1"/>
    <property type="match status" value="1"/>
</dbReference>
<dbReference type="InterPro" id="IPR004107">
    <property type="entry name" value="Integrase_SAM-like_N"/>
</dbReference>
<dbReference type="Pfam" id="PF00589">
    <property type="entry name" value="Phage_integrase"/>
    <property type="match status" value="1"/>
</dbReference>
<dbReference type="EMBL" id="CP132933">
    <property type="protein sequence ID" value="XCB28876.1"/>
    <property type="molecule type" value="Genomic_DNA"/>
</dbReference>
<dbReference type="GO" id="GO:0007059">
    <property type="term" value="P:chromosome segregation"/>
    <property type="evidence" value="ECO:0007669"/>
    <property type="project" value="UniProtKB-KW"/>
</dbReference>
<dbReference type="SUPFAM" id="SSF56349">
    <property type="entry name" value="DNA breaking-rejoining enzymes"/>
    <property type="match status" value="1"/>
</dbReference>
<reference evidence="8" key="1">
    <citation type="submission" date="2023-08" db="EMBL/GenBank/DDBJ databases">
        <authorList>
            <person name="Messyasz A."/>
            <person name="Mannisto M.K."/>
            <person name="Kerkhof L.J."/>
            <person name="Haggblom M."/>
        </authorList>
    </citation>
    <scope>NUCLEOTIDE SEQUENCE</scope>
    <source>
        <strain evidence="8">M8UP23</strain>
        <plasmid evidence="8">unnamed1</plasmid>
    </source>
</reference>
<dbReference type="PANTHER" id="PTHR30349">
    <property type="entry name" value="PHAGE INTEGRASE-RELATED"/>
    <property type="match status" value="1"/>
</dbReference>
<evidence type="ECO:0000256" key="2">
    <source>
        <dbReference type="ARBA" id="ARBA00022908"/>
    </source>
</evidence>
<dbReference type="KEGG" id="temp:RBB75_20805"/>
<proteinExistence type="predicted"/>
<dbReference type="GO" id="GO:0015074">
    <property type="term" value="P:DNA integration"/>
    <property type="evidence" value="ECO:0007669"/>
    <property type="project" value="UniProtKB-KW"/>
</dbReference>
<dbReference type="SUPFAM" id="SSF47823">
    <property type="entry name" value="lambda integrase-like, N-terminal domain"/>
    <property type="match status" value="1"/>
</dbReference>
<sequence length="331" mass="37176">MSSANFAALLETFFTDRLIAQRRVSPHTVASYRDTFRLLLQFAQKELGKSPSKLAMTDLNTKLIGAFLDNLEKARANSSRSRNLRLTAIRSFFRYTAMECPEHSAGIQRVLAIPPKRQSSRLVDFLTRPEIEALVAAPDQTTWLGRRDRGLLLFAIQTGLRVSELIGLRQGDIYLGRGAHVRCEGKGRKQRCTPLTRTTVQALRAWVREQGMDETKFLFPSTLGGQLSHDSVQYLVAKYATSAAISCPTLRKKRVSPHVLRHTTAMELLQAGVDRSVIALWLGHESVETTQIYLDANLALKEDALKKTSPLNARVGRFKPDDQLLSFLRDL</sequence>
<dbReference type="InterPro" id="IPR011010">
    <property type="entry name" value="DNA_brk_join_enz"/>
</dbReference>
<dbReference type="InterPro" id="IPR013762">
    <property type="entry name" value="Integrase-like_cat_sf"/>
</dbReference>
<dbReference type="Gene3D" id="1.10.150.130">
    <property type="match status" value="1"/>
</dbReference>
<evidence type="ECO:0000259" key="7">
    <source>
        <dbReference type="PROSITE" id="PS51900"/>
    </source>
</evidence>
<name>A0AAU7ZK48_9BACT</name>
<organism evidence="8">
    <name type="scientific">Tunturiibacter empetritectus</name>
    <dbReference type="NCBI Taxonomy" id="3069691"/>
    <lineage>
        <taxon>Bacteria</taxon>
        <taxon>Pseudomonadati</taxon>
        <taxon>Acidobacteriota</taxon>
        <taxon>Terriglobia</taxon>
        <taxon>Terriglobales</taxon>
        <taxon>Acidobacteriaceae</taxon>
        <taxon>Tunturiibacter</taxon>
    </lineage>
</organism>
<dbReference type="GO" id="GO:0003677">
    <property type="term" value="F:DNA binding"/>
    <property type="evidence" value="ECO:0007669"/>
    <property type="project" value="UniProtKB-UniRule"/>
</dbReference>
<evidence type="ECO:0000256" key="1">
    <source>
        <dbReference type="ARBA" id="ARBA00022829"/>
    </source>
</evidence>
<evidence type="ECO:0000256" key="3">
    <source>
        <dbReference type="ARBA" id="ARBA00023125"/>
    </source>
</evidence>
<dbReference type="InterPro" id="IPR050090">
    <property type="entry name" value="Tyrosine_recombinase_XerCD"/>
</dbReference>
<feature type="domain" description="Core-binding (CB)" evidence="7">
    <location>
        <begin position="4"/>
        <end position="97"/>
    </location>
</feature>